<dbReference type="AlphaFoldDB" id="A0A0A0C0Q2"/>
<evidence type="ECO:0000313" key="2">
    <source>
        <dbReference type="Proteomes" id="UP000054314"/>
    </source>
</evidence>
<dbReference type="Proteomes" id="UP000054314">
    <property type="component" value="Unassembled WGS sequence"/>
</dbReference>
<sequence length="141" mass="15404">MTAGDPDWREQRRLAADEHARALRRSQQAESNHARRLLAEFVAEAGRRGIEPVPLRARGESGTGRYRTGLHGWYLRRNESVAVSTEGDFYVLRVPGGLRARLAGATPEPSDPPLVLGKGARDGESIDLKDALAIVLDAGPR</sequence>
<name>A0A0A0C0Q2_9CELL</name>
<dbReference type="OrthoDB" id="3254362at2"/>
<gene>
    <name evidence="1" type="ORF">N869_10180</name>
</gene>
<evidence type="ECO:0000313" key="1">
    <source>
        <dbReference type="EMBL" id="KGM13761.1"/>
    </source>
</evidence>
<proteinExistence type="predicted"/>
<dbReference type="RefSeq" id="WP_035058331.1">
    <property type="nucleotide sequence ID" value="NZ_AXCZ01000025.1"/>
</dbReference>
<keyword evidence="2" id="KW-1185">Reference proteome</keyword>
<organism evidence="1 2">
    <name type="scientific">Cellulomonas bogoriensis 69B4 = DSM 16987</name>
    <dbReference type="NCBI Taxonomy" id="1386082"/>
    <lineage>
        <taxon>Bacteria</taxon>
        <taxon>Bacillati</taxon>
        <taxon>Actinomycetota</taxon>
        <taxon>Actinomycetes</taxon>
        <taxon>Micrococcales</taxon>
        <taxon>Cellulomonadaceae</taxon>
        <taxon>Cellulomonas</taxon>
    </lineage>
</organism>
<protein>
    <submittedName>
        <fullName evidence="1">Uncharacterized protein</fullName>
    </submittedName>
</protein>
<reference evidence="1 2" key="1">
    <citation type="submission" date="2013-08" db="EMBL/GenBank/DDBJ databases">
        <title>Genome sequencing of Cellulomonas bogoriensis 69B4.</title>
        <authorList>
            <person name="Chen F."/>
            <person name="Li Y."/>
            <person name="Wang G."/>
        </authorList>
    </citation>
    <scope>NUCLEOTIDE SEQUENCE [LARGE SCALE GENOMIC DNA]</scope>
    <source>
        <strain evidence="1 2">69B4</strain>
    </source>
</reference>
<accession>A0A0A0C0Q2</accession>
<dbReference type="EMBL" id="AXCZ01000025">
    <property type="protein sequence ID" value="KGM13761.1"/>
    <property type="molecule type" value="Genomic_DNA"/>
</dbReference>
<comment type="caution">
    <text evidence="1">The sequence shown here is derived from an EMBL/GenBank/DDBJ whole genome shotgun (WGS) entry which is preliminary data.</text>
</comment>